<dbReference type="STRING" id="1631871.FOL01_1797"/>
<dbReference type="RefSeq" id="WP_075270388.1">
    <property type="nucleotide sequence ID" value="NZ_CP014332.1"/>
</dbReference>
<dbReference type="SUPFAM" id="SSF109604">
    <property type="entry name" value="HD-domain/PDEase-like"/>
    <property type="match status" value="1"/>
</dbReference>
<protein>
    <submittedName>
        <fullName evidence="2">HD domain protein</fullName>
    </submittedName>
</protein>
<reference evidence="2 3" key="1">
    <citation type="submission" date="2016-02" db="EMBL/GenBank/DDBJ databases">
        <title>Complete Genome Sequence of Weissella jogaejeotgali FOL01.</title>
        <authorList>
            <person name="Lee J.-H."/>
            <person name="Ku H.-J."/>
        </authorList>
    </citation>
    <scope>NUCLEOTIDE SEQUENCE [LARGE SCALE GENOMIC DNA]</scope>
    <source>
        <strain evidence="2 3">FOL01</strain>
    </source>
</reference>
<accession>A0A1L6RDQ9</accession>
<dbReference type="Pfam" id="PF01966">
    <property type="entry name" value="HD"/>
    <property type="match status" value="1"/>
</dbReference>
<name>A0A1L6RDQ9_9LACO</name>
<evidence type="ECO:0000259" key="1">
    <source>
        <dbReference type="SMART" id="SM00471"/>
    </source>
</evidence>
<sequence>MNSQEDDQLAVMTDFTTQLLSADQTGHDMTHIQRVLNMTKHILTTEPTADAFVAQAAALLHDTYDDKLFDDVDQAKARVANKLTTIGVSEEKQLEIFKIIDNMSWSKQRFGKPEPLSLAGQIVQDADRLDAIGAIAIARVIQYGVAHGHELYNPDIKPRQAKTKAEYRQADGETLMNHFYEKLFLLKDYLNTNEGKRIGEKRDQLMHDFVTQFELEWQQKDY</sequence>
<dbReference type="KEGG" id="wjo:FOL01_1797"/>
<proteinExistence type="predicted"/>
<dbReference type="Gene3D" id="1.10.472.50">
    <property type="entry name" value="HD-domain/PDEase-like"/>
    <property type="match status" value="1"/>
</dbReference>
<feature type="domain" description="HD/PDEase" evidence="1">
    <location>
        <begin position="24"/>
        <end position="141"/>
    </location>
</feature>
<keyword evidence="3" id="KW-1185">Reference proteome</keyword>
<dbReference type="PANTHER" id="PTHR33594">
    <property type="entry name" value="SUPERFAMILY HYDROLASE, PUTATIVE (AFU_ORTHOLOGUE AFUA_1G03035)-RELATED"/>
    <property type="match status" value="1"/>
</dbReference>
<evidence type="ECO:0000313" key="2">
    <source>
        <dbReference type="EMBL" id="APS42656.1"/>
    </source>
</evidence>
<evidence type="ECO:0000313" key="3">
    <source>
        <dbReference type="Proteomes" id="UP000185473"/>
    </source>
</evidence>
<organism evidence="2 3">
    <name type="scientific">Weissella jogaejeotgali</name>
    <dbReference type="NCBI Taxonomy" id="1631871"/>
    <lineage>
        <taxon>Bacteria</taxon>
        <taxon>Bacillati</taxon>
        <taxon>Bacillota</taxon>
        <taxon>Bacilli</taxon>
        <taxon>Lactobacillales</taxon>
        <taxon>Lactobacillaceae</taxon>
        <taxon>Weissella</taxon>
    </lineage>
</organism>
<dbReference type="PANTHER" id="PTHR33594:SF1">
    <property type="entry name" value="HD_PDEASE DOMAIN-CONTAINING PROTEIN"/>
    <property type="match status" value="1"/>
</dbReference>
<dbReference type="EMBL" id="CP014332">
    <property type="protein sequence ID" value="APS42656.1"/>
    <property type="molecule type" value="Genomic_DNA"/>
</dbReference>
<dbReference type="Proteomes" id="UP000185473">
    <property type="component" value="Chromosome"/>
</dbReference>
<dbReference type="AlphaFoldDB" id="A0A1L6RDQ9"/>
<dbReference type="InterPro" id="IPR006674">
    <property type="entry name" value="HD_domain"/>
</dbReference>
<dbReference type="SMART" id="SM00471">
    <property type="entry name" value="HDc"/>
    <property type="match status" value="1"/>
</dbReference>
<gene>
    <name evidence="2" type="ORF">FOL01_1797</name>
</gene>
<dbReference type="InterPro" id="IPR003607">
    <property type="entry name" value="HD/PDEase_dom"/>
</dbReference>
<dbReference type="OrthoDB" id="9797344at2"/>
<dbReference type="Gene3D" id="1.20.58.1910">
    <property type="match status" value="1"/>
</dbReference>